<comment type="caution">
    <text evidence="12">The sequence shown here is derived from an EMBL/GenBank/DDBJ whole genome shotgun (WGS) entry which is preliminary data.</text>
</comment>
<dbReference type="InterPro" id="IPR038063">
    <property type="entry name" value="Transpep_catalytic_dom"/>
</dbReference>
<dbReference type="PROSITE" id="PS52029">
    <property type="entry name" value="LD_TPASE"/>
    <property type="match status" value="1"/>
</dbReference>
<accession>A0ABV7TW95</accession>
<dbReference type="Gene3D" id="2.40.440.10">
    <property type="entry name" value="L,D-transpeptidase catalytic domain-like"/>
    <property type="match status" value="1"/>
</dbReference>
<dbReference type="InterPro" id="IPR050979">
    <property type="entry name" value="LD-transpeptidase"/>
</dbReference>
<dbReference type="EMBL" id="JBHRYH010000039">
    <property type="protein sequence ID" value="MFC3627013.1"/>
    <property type="molecule type" value="Genomic_DNA"/>
</dbReference>
<evidence type="ECO:0000256" key="4">
    <source>
        <dbReference type="ARBA" id="ARBA00022679"/>
    </source>
</evidence>
<evidence type="ECO:0000256" key="9">
    <source>
        <dbReference type="PROSITE-ProRule" id="PRU01373"/>
    </source>
</evidence>
<dbReference type="SUPFAM" id="SSF141523">
    <property type="entry name" value="L,D-transpeptidase catalytic domain-like"/>
    <property type="match status" value="1"/>
</dbReference>
<proteinExistence type="inferred from homology"/>
<reference evidence="13" key="1">
    <citation type="journal article" date="2019" name="Int. J. Syst. Evol. Microbiol.">
        <title>The Global Catalogue of Microorganisms (GCM) 10K type strain sequencing project: providing services to taxonomists for standard genome sequencing and annotation.</title>
        <authorList>
            <consortium name="The Broad Institute Genomics Platform"/>
            <consortium name="The Broad Institute Genome Sequencing Center for Infectious Disease"/>
            <person name="Wu L."/>
            <person name="Ma J."/>
        </authorList>
    </citation>
    <scope>NUCLEOTIDE SEQUENCE [LARGE SCALE GENOMIC DNA]</scope>
    <source>
        <strain evidence="13">KCTC 42195</strain>
    </source>
</reference>
<protein>
    <submittedName>
        <fullName evidence="12">L,D-transpeptidase family protein</fullName>
    </submittedName>
</protein>
<evidence type="ECO:0000313" key="13">
    <source>
        <dbReference type="Proteomes" id="UP001595636"/>
    </source>
</evidence>
<evidence type="ECO:0000256" key="10">
    <source>
        <dbReference type="SAM" id="SignalP"/>
    </source>
</evidence>
<keyword evidence="13" id="KW-1185">Reference proteome</keyword>
<feature type="active site" description="Nucleophile" evidence="9">
    <location>
        <position position="187"/>
    </location>
</feature>
<keyword evidence="10" id="KW-0732">Signal</keyword>
<comment type="similarity">
    <text evidence="2">Belongs to the YkuD family.</text>
</comment>
<evidence type="ECO:0000256" key="6">
    <source>
        <dbReference type="ARBA" id="ARBA00022960"/>
    </source>
</evidence>
<feature type="chain" id="PRO_5046280041" evidence="10">
    <location>
        <begin position="23"/>
        <end position="214"/>
    </location>
</feature>
<evidence type="ECO:0000256" key="8">
    <source>
        <dbReference type="ARBA" id="ARBA00023316"/>
    </source>
</evidence>
<dbReference type="Proteomes" id="UP001595636">
    <property type="component" value="Unassembled WGS sequence"/>
</dbReference>
<feature type="active site" description="Proton donor/acceptor" evidence="9">
    <location>
        <position position="171"/>
    </location>
</feature>
<keyword evidence="5" id="KW-0378">Hydrolase</keyword>
<evidence type="ECO:0000256" key="2">
    <source>
        <dbReference type="ARBA" id="ARBA00005992"/>
    </source>
</evidence>
<evidence type="ECO:0000256" key="3">
    <source>
        <dbReference type="ARBA" id="ARBA00022676"/>
    </source>
</evidence>
<evidence type="ECO:0000256" key="7">
    <source>
        <dbReference type="ARBA" id="ARBA00022984"/>
    </source>
</evidence>
<keyword evidence="7 9" id="KW-0573">Peptidoglycan synthesis</keyword>
<keyword evidence="8 9" id="KW-0961">Cell wall biogenesis/degradation</keyword>
<keyword evidence="3" id="KW-0328">Glycosyltransferase</keyword>
<dbReference type="PANTHER" id="PTHR30582:SF24">
    <property type="entry name" value="L,D-TRANSPEPTIDASE ERFK_SRFK-RELATED"/>
    <property type="match status" value="1"/>
</dbReference>
<dbReference type="PANTHER" id="PTHR30582">
    <property type="entry name" value="L,D-TRANSPEPTIDASE"/>
    <property type="match status" value="1"/>
</dbReference>
<name>A0ABV7TW95_9NEIS</name>
<dbReference type="Pfam" id="PF03734">
    <property type="entry name" value="YkuD"/>
    <property type="match status" value="1"/>
</dbReference>
<dbReference type="RefSeq" id="WP_390280226.1">
    <property type="nucleotide sequence ID" value="NZ_JBHRYH010000039.1"/>
</dbReference>
<dbReference type="InterPro" id="IPR005490">
    <property type="entry name" value="LD_TPept_cat_dom"/>
</dbReference>
<gene>
    <name evidence="12" type="ORF">ACFOKJ_12910</name>
</gene>
<keyword evidence="6 9" id="KW-0133">Cell shape</keyword>
<evidence type="ECO:0000313" key="12">
    <source>
        <dbReference type="EMBL" id="MFC3627013.1"/>
    </source>
</evidence>
<sequence>MMNRHIRLLAALLLVSVAGAQAATPGETDFVLASQQQPVGPASIKPNPYTPGMPWLEVGVRSQSLVYYDARGVARAHYQISTARNGVGERENSYQTPRGWHRVCERIGDGIEPGTIIYRRQVTPWKYTPQLHQEYPDKDWILTRILWLCGMEPGKNQGGEVDSYDRAIYLHGAGEHVAFGTPTSRGCVRMRNEDIIELFAQTSNGLDVLINENL</sequence>
<comment type="pathway">
    <text evidence="1 9">Cell wall biogenesis; peptidoglycan biosynthesis.</text>
</comment>
<organism evidence="12 13">
    <name type="scientific">Vogesella amnigena</name>
    <dbReference type="NCBI Taxonomy" id="1507449"/>
    <lineage>
        <taxon>Bacteria</taxon>
        <taxon>Pseudomonadati</taxon>
        <taxon>Pseudomonadota</taxon>
        <taxon>Betaproteobacteria</taxon>
        <taxon>Neisseriales</taxon>
        <taxon>Chromobacteriaceae</taxon>
        <taxon>Vogesella</taxon>
    </lineage>
</organism>
<evidence type="ECO:0000256" key="5">
    <source>
        <dbReference type="ARBA" id="ARBA00022801"/>
    </source>
</evidence>
<dbReference type="CDD" id="cd16913">
    <property type="entry name" value="YkuD_like"/>
    <property type="match status" value="1"/>
</dbReference>
<evidence type="ECO:0000259" key="11">
    <source>
        <dbReference type="PROSITE" id="PS52029"/>
    </source>
</evidence>
<feature type="signal peptide" evidence="10">
    <location>
        <begin position="1"/>
        <end position="22"/>
    </location>
</feature>
<keyword evidence="4" id="KW-0808">Transferase</keyword>
<feature type="domain" description="L,D-TPase catalytic" evidence="11">
    <location>
        <begin position="54"/>
        <end position="211"/>
    </location>
</feature>
<evidence type="ECO:0000256" key="1">
    <source>
        <dbReference type="ARBA" id="ARBA00004752"/>
    </source>
</evidence>